<evidence type="ECO:0000256" key="1">
    <source>
        <dbReference type="SAM" id="Phobius"/>
    </source>
</evidence>
<keyword evidence="1" id="KW-0472">Membrane</keyword>
<keyword evidence="1" id="KW-1133">Transmembrane helix</keyword>
<proteinExistence type="predicted"/>
<dbReference type="RefSeq" id="WP_166537602.1">
    <property type="nucleotide sequence ID" value="NZ_JAABLM010000014.1"/>
</dbReference>
<sequence>MSSNAPQNIPDQEIDLAQVSQKIGGFFNNIYQLSIKFIFFVKRYIVVFILLFILGAGLGWYMDKKNNGYKHEIVVTPNFGSTDYLYGKIELLNSKINNGDTLFLKSLGFKHPKRLAKFKIEPIVDPYNFVKGSEENFELLKLMSEDGSIEKVIQDDVTSKNYAYHRITFSTKGLATDEAVINPLLNSFNDNAYYKVIQENIIQNVKLKIAFNEQTLNQINSILQSFSDETNKSSKGGNLVYYNENTQLNEILKTKDNLINEQGARRIELVNFQKIVKDVSIISNIKKKSGNKFIFPFIFIFGFIIAKIIVDLSNKKQPKI</sequence>
<feature type="transmembrane region" description="Helical" evidence="1">
    <location>
        <begin position="44"/>
        <end position="62"/>
    </location>
</feature>
<reference evidence="3" key="1">
    <citation type="submission" date="2020-01" db="EMBL/GenBank/DDBJ databases">
        <title>Sphingomonas sp. strain CSW-10.</title>
        <authorList>
            <person name="Chen W.-M."/>
        </authorList>
    </citation>
    <scope>NUCLEOTIDE SEQUENCE [LARGE SCALE GENOMIC DNA]</scope>
    <source>
        <strain evidence="3">NST-5</strain>
    </source>
</reference>
<keyword evidence="3" id="KW-1185">Reference proteome</keyword>
<dbReference type="Proteomes" id="UP000798602">
    <property type="component" value="Unassembled WGS sequence"/>
</dbReference>
<evidence type="ECO:0008006" key="4">
    <source>
        <dbReference type="Google" id="ProtNLM"/>
    </source>
</evidence>
<organism evidence="2 3">
    <name type="scientific">Flavobacterium ichthyis</name>
    <dbReference type="NCBI Taxonomy" id="2698827"/>
    <lineage>
        <taxon>Bacteria</taxon>
        <taxon>Pseudomonadati</taxon>
        <taxon>Bacteroidota</taxon>
        <taxon>Flavobacteriia</taxon>
        <taxon>Flavobacteriales</taxon>
        <taxon>Flavobacteriaceae</taxon>
        <taxon>Flavobacterium</taxon>
    </lineage>
</organism>
<dbReference type="EMBL" id="JAABLM010000014">
    <property type="protein sequence ID" value="NBL65779.1"/>
    <property type="molecule type" value="Genomic_DNA"/>
</dbReference>
<evidence type="ECO:0000313" key="3">
    <source>
        <dbReference type="Proteomes" id="UP000798602"/>
    </source>
</evidence>
<feature type="transmembrane region" description="Helical" evidence="1">
    <location>
        <begin position="293"/>
        <end position="310"/>
    </location>
</feature>
<keyword evidence="1" id="KW-0812">Transmembrane</keyword>
<name>A0ABW9ZDG8_9FLAO</name>
<comment type="caution">
    <text evidence="2">The sequence shown here is derived from an EMBL/GenBank/DDBJ whole genome shotgun (WGS) entry which is preliminary data.</text>
</comment>
<gene>
    <name evidence="2" type="ORF">GV828_11265</name>
</gene>
<accession>A0ABW9ZDG8</accession>
<protein>
    <recommendedName>
        <fullName evidence="4">Polysaccharide chain length determinant N-terminal domain-containing protein</fullName>
    </recommendedName>
</protein>
<evidence type="ECO:0000313" key="2">
    <source>
        <dbReference type="EMBL" id="NBL65779.1"/>
    </source>
</evidence>